<dbReference type="Proteomes" id="UP000830326">
    <property type="component" value="Chromosome"/>
</dbReference>
<evidence type="ECO:0000256" key="2">
    <source>
        <dbReference type="SAM" id="Phobius"/>
    </source>
</evidence>
<dbReference type="RefSeq" id="WP_245029323.1">
    <property type="nucleotide sequence ID" value="NZ_CP095075.1"/>
</dbReference>
<feature type="compositionally biased region" description="Basic and acidic residues" evidence="1">
    <location>
        <begin position="336"/>
        <end position="363"/>
    </location>
</feature>
<protein>
    <recommendedName>
        <fullName evidence="5">Type VII secretion protein EssB</fullName>
    </recommendedName>
</protein>
<evidence type="ECO:0008006" key="5">
    <source>
        <dbReference type="Google" id="ProtNLM"/>
    </source>
</evidence>
<evidence type="ECO:0000256" key="1">
    <source>
        <dbReference type="SAM" id="MobiDB-lite"/>
    </source>
</evidence>
<sequence>MHVLFTSKLSGEITSFQPYSFREIVEKTDKLDEKWKQKNAEPVSLDFMIFNEEGDKLYNGTYVVGSEETTNIYNHICQKLLNLPLKDRHQETEKDTFLQKLTSYAPPSYRVDMKEQLEQHKTKAKGWKKLKKKEKVIVSSLAGLLVIAVIASITLTMVLSSQAQAMTKMEQDLTNAKAVKRIYETALNGDTEKAANRMKEQEYLSESEQKILIHLLIANKNYEEALQKVGKDDVSLIAGQVLQIHGLEELEKFQKSHPSPLGAFKVAYHSESYKKATAVEHVPMSTEIYKEKGLAYLQIDQIEEAKKMASEAKSDQLNQKINQYEQLKGQLNKLQEQIEKEKRSEGKNQNKIESLNEKKDKVENQLNNI</sequence>
<keyword evidence="4" id="KW-1185">Reference proteome</keyword>
<evidence type="ECO:0000313" key="4">
    <source>
        <dbReference type="Proteomes" id="UP000830326"/>
    </source>
</evidence>
<name>A0ABY4H6G2_9BACI</name>
<evidence type="ECO:0000313" key="3">
    <source>
        <dbReference type="EMBL" id="UOR10277.1"/>
    </source>
</evidence>
<dbReference type="EMBL" id="CP095075">
    <property type="protein sequence ID" value="UOR10277.1"/>
    <property type="molecule type" value="Genomic_DNA"/>
</dbReference>
<keyword evidence="2" id="KW-1133">Transmembrane helix</keyword>
<reference evidence="3" key="1">
    <citation type="submission" date="2022-04" db="EMBL/GenBank/DDBJ databases">
        <title>Halobacillus sp. isolated from saltern.</title>
        <authorList>
            <person name="Won M."/>
            <person name="Lee C.-M."/>
            <person name="Woen H.-Y."/>
            <person name="Kwon S.-W."/>
        </authorList>
    </citation>
    <scope>NUCLEOTIDE SEQUENCE</scope>
    <source>
        <strain evidence="3">SSHM10-5</strain>
    </source>
</reference>
<keyword evidence="2" id="KW-0472">Membrane</keyword>
<feature type="region of interest" description="Disordered" evidence="1">
    <location>
        <begin position="335"/>
        <end position="369"/>
    </location>
</feature>
<organism evidence="3 4">
    <name type="scientific">Halobacillus amylolyticus</name>
    <dbReference type="NCBI Taxonomy" id="2932259"/>
    <lineage>
        <taxon>Bacteria</taxon>
        <taxon>Bacillati</taxon>
        <taxon>Bacillota</taxon>
        <taxon>Bacilli</taxon>
        <taxon>Bacillales</taxon>
        <taxon>Bacillaceae</taxon>
        <taxon>Halobacillus</taxon>
    </lineage>
</organism>
<gene>
    <name evidence="3" type="ORF">MUO15_11160</name>
</gene>
<proteinExistence type="predicted"/>
<accession>A0ABY4H6G2</accession>
<feature type="transmembrane region" description="Helical" evidence="2">
    <location>
        <begin position="136"/>
        <end position="159"/>
    </location>
</feature>
<keyword evidence="2" id="KW-0812">Transmembrane</keyword>